<feature type="binding site" evidence="4">
    <location>
        <begin position="12"/>
        <end position="14"/>
    </location>
    <ligand>
        <name>N(1)-(5-phospho-beta-D-ribosyl)glycinamide</name>
        <dbReference type="ChEBI" id="CHEBI:143788"/>
    </ligand>
</feature>
<dbReference type="UniPathway" id="UPA00074">
    <property type="reaction ID" value="UER00126"/>
</dbReference>
<dbReference type="PANTHER" id="PTHR43369:SF2">
    <property type="entry name" value="PHOSPHORIBOSYLGLYCINAMIDE FORMYLTRANSFERASE"/>
    <property type="match status" value="1"/>
</dbReference>
<dbReference type="GO" id="GO:0005737">
    <property type="term" value="C:cytoplasm"/>
    <property type="evidence" value="ECO:0007669"/>
    <property type="project" value="TreeGrafter"/>
</dbReference>
<feature type="binding site" evidence="4">
    <location>
        <position position="107"/>
    </location>
    <ligand>
        <name>(6R)-10-formyltetrahydrofolate</name>
        <dbReference type="ChEBI" id="CHEBI:195366"/>
    </ligand>
</feature>
<evidence type="ECO:0000256" key="3">
    <source>
        <dbReference type="ARBA" id="ARBA00022755"/>
    </source>
</evidence>
<accession>A0A096AI20</accession>
<feature type="binding site" evidence="4">
    <location>
        <position position="65"/>
    </location>
    <ligand>
        <name>(6R)-10-formyltetrahydrofolate</name>
        <dbReference type="ChEBI" id="CHEBI:195366"/>
    </ligand>
</feature>
<dbReference type="PANTHER" id="PTHR43369">
    <property type="entry name" value="PHOSPHORIBOSYLGLYCINAMIDE FORMYLTRANSFERASE"/>
    <property type="match status" value="1"/>
</dbReference>
<proteinExistence type="inferred from homology"/>
<dbReference type="InterPro" id="IPR002376">
    <property type="entry name" value="Formyl_transf_N"/>
</dbReference>
<gene>
    <name evidence="4" type="primary">purN</name>
    <name evidence="6" type="ORF">HMPREF0872_08040</name>
</gene>
<dbReference type="Gene3D" id="3.40.50.170">
    <property type="entry name" value="Formyl transferase, N-terminal domain"/>
    <property type="match status" value="1"/>
</dbReference>
<dbReference type="CDD" id="cd08645">
    <property type="entry name" value="FMT_core_GART"/>
    <property type="match status" value="1"/>
</dbReference>
<dbReference type="EC" id="2.1.2.2" evidence="4"/>
<dbReference type="FunFam" id="3.40.50.170:FF:000007">
    <property type="entry name" value="Phosphoribosylglycinamide formyltransferase"/>
    <property type="match status" value="1"/>
</dbReference>
<organism evidence="6 7">
    <name type="scientific">Veillonella montpellierensis DNF00314</name>
    <dbReference type="NCBI Taxonomy" id="1401067"/>
    <lineage>
        <taxon>Bacteria</taxon>
        <taxon>Bacillati</taxon>
        <taxon>Bacillota</taxon>
        <taxon>Negativicutes</taxon>
        <taxon>Veillonellales</taxon>
        <taxon>Veillonellaceae</taxon>
        <taxon>Veillonella</taxon>
    </lineage>
</organism>
<feature type="active site" description="Proton donor" evidence="4">
    <location>
        <position position="109"/>
    </location>
</feature>
<dbReference type="AlphaFoldDB" id="A0A096AI20"/>
<evidence type="ECO:0000256" key="4">
    <source>
        <dbReference type="HAMAP-Rule" id="MF_01930"/>
    </source>
</evidence>
<evidence type="ECO:0000256" key="1">
    <source>
        <dbReference type="ARBA" id="ARBA00005054"/>
    </source>
</evidence>
<dbReference type="GO" id="GO:0006189">
    <property type="term" value="P:'de novo' IMP biosynthetic process"/>
    <property type="evidence" value="ECO:0007669"/>
    <property type="project" value="UniProtKB-UniRule"/>
</dbReference>
<protein>
    <recommendedName>
        <fullName evidence="4">Phosphoribosylglycinamide formyltransferase</fullName>
        <ecNumber evidence="4">2.1.2.2</ecNumber>
    </recommendedName>
    <alternativeName>
        <fullName evidence="4">5'-phosphoribosylglycinamide transformylase</fullName>
    </alternativeName>
    <alternativeName>
        <fullName evidence="4">GAR transformylase</fullName>
        <shortName evidence="4">GART</shortName>
    </alternativeName>
</protein>
<keyword evidence="3 4" id="KW-0658">Purine biosynthesis</keyword>
<feature type="binding site" evidence="4">
    <location>
        <begin position="90"/>
        <end position="93"/>
    </location>
    <ligand>
        <name>(6R)-10-formyltetrahydrofolate</name>
        <dbReference type="ChEBI" id="CHEBI:195366"/>
    </ligand>
</feature>
<feature type="site" description="Raises pKa of active site His" evidence="4">
    <location>
        <position position="145"/>
    </location>
</feature>
<comment type="similarity">
    <text evidence="4">Belongs to the GART family.</text>
</comment>
<dbReference type="GO" id="GO:0004644">
    <property type="term" value="F:phosphoribosylglycinamide formyltransferase activity"/>
    <property type="evidence" value="ECO:0007669"/>
    <property type="project" value="UniProtKB-UniRule"/>
</dbReference>
<comment type="caution">
    <text evidence="6">The sequence shown here is derived from an EMBL/GenBank/DDBJ whole genome shotgun (WGS) entry which is preliminary data.</text>
</comment>
<dbReference type="Pfam" id="PF00551">
    <property type="entry name" value="Formyl_trans_N"/>
    <property type="match status" value="1"/>
</dbReference>
<dbReference type="eggNOG" id="COG0299">
    <property type="taxonomic scope" value="Bacteria"/>
</dbReference>
<reference evidence="6 7" key="1">
    <citation type="submission" date="2014-07" db="EMBL/GenBank/DDBJ databases">
        <authorList>
            <person name="McCorrison J."/>
            <person name="Sanka R."/>
            <person name="Torralba M."/>
            <person name="Gillis M."/>
            <person name="Haft D.H."/>
            <person name="Methe B."/>
            <person name="Sutton G."/>
            <person name="Nelson K.E."/>
        </authorList>
    </citation>
    <scope>NUCLEOTIDE SEQUENCE [LARGE SCALE GENOMIC DNA]</scope>
    <source>
        <strain evidence="6 7">DNF00314</strain>
    </source>
</reference>
<dbReference type="EMBL" id="JRNT01000037">
    <property type="protein sequence ID" value="KGF46510.1"/>
    <property type="molecule type" value="Genomic_DNA"/>
</dbReference>
<dbReference type="InterPro" id="IPR004607">
    <property type="entry name" value="GART"/>
</dbReference>
<dbReference type="InterPro" id="IPR036477">
    <property type="entry name" value="Formyl_transf_N_sf"/>
</dbReference>
<sequence>MKRLAIFASGRGSNAQALYEAMKRGDIKGTLDVVVSDHEDAPVLHKAATWHVPTIAVVRNQHESKEAFERALLEAIKPYQVDGVVLAGYMRLLGPTFIEAYEHRILNIHPALLPSFPGLHAQRQAIEAGVKISGCTVHFVDSGMDSGPIIMQNTVPVLPTDTEDTLAARLLPIEHRTYQEALALFCEDKLVIKDHVVHYST</sequence>
<dbReference type="HAMAP" id="MF_01930">
    <property type="entry name" value="PurN"/>
    <property type="match status" value="1"/>
</dbReference>
<comment type="pathway">
    <text evidence="1 4">Purine metabolism; IMP biosynthesis via de novo pathway; N(2)-formyl-N(1)-(5-phospho-D-ribosyl)glycinamide from N(1)-(5-phospho-D-ribosyl)glycinamide (10-formyl THF route): step 1/1.</text>
</comment>
<feature type="domain" description="Formyl transferase N-terminal" evidence="5">
    <location>
        <begin position="2"/>
        <end position="182"/>
    </location>
</feature>
<name>A0A096AI20_9FIRM</name>
<dbReference type="SUPFAM" id="SSF53328">
    <property type="entry name" value="Formyltransferase"/>
    <property type="match status" value="1"/>
</dbReference>
<dbReference type="Proteomes" id="UP000029628">
    <property type="component" value="Unassembled WGS sequence"/>
</dbReference>
<evidence type="ECO:0000313" key="7">
    <source>
        <dbReference type="Proteomes" id="UP000029628"/>
    </source>
</evidence>
<keyword evidence="2 4" id="KW-0808">Transferase</keyword>
<evidence type="ECO:0000313" key="6">
    <source>
        <dbReference type="EMBL" id="KGF46510.1"/>
    </source>
</evidence>
<comment type="catalytic activity">
    <reaction evidence="4">
        <text>N(1)-(5-phospho-beta-D-ribosyl)glycinamide + (6R)-10-formyltetrahydrofolate = N(2)-formyl-N(1)-(5-phospho-beta-D-ribosyl)glycinamide + (6S)-5,6,7,8-tetrahydrofolate + H(+)</text>
        <dbReference type="Rhea" id="RHEA:15053"/>
        <dbReference type="ChEBI" id="CHEBI:15378"/>
        <dbReference type="ChEBI" id="CHEBI:57453"/>
        <dbReference type="ChEBI" id="CHEBI:143788"/>
        <dbReference type="ChEBI" id="CHEBI:147286"/>
        <dbReference type="ChEBI" id="CHEBI:195366"/>
        <dbReference type="EC" id="2.1.2.2"/>
    </reaction>
</comment>
<comment type="function">
    <text evidence="4">Catalyzes the transfer of a formyl group from 10-formyltetrahydrofolate to 5-phospho-ribosyl-glycinamide (GAR), producing 5-phospho-ribosyl-N-formylglycinamide (FGAR) and tetrahydrofolate.</text>
</comment>
<evidence type="ECO:0000256" key="2">
    <source>
        <dbReference type="ARBA" id="ARBA00022679"/>
    </source>
</evidence>
<dbReference type="NCBIfam" id="TIGR00639">
    <property type="entry name" value="PurN"/>
    <property type="match status" value="1"/>
</dbReference>
<evidence type="ECO:0000259" key="5">
    <source>
        <dbReference type="Pfam" id="PF00551"/>
    </source>
</evidence>
<keyword evidence="7" id="KW-1185">Reference proteome</keyword>